<dbReference type="KEGG" id="lbc:LACBIDRAFT_305198"/>
<dbReference type="HOGENOM" id="CLU_1548597_0_0_1"/>
<dbReference type="GeneID" id="6070773"/>
<gene>
    <name evidence="1" type="ORF">LACBIDRAFT_305198</name>
</gene>
<evidence type="ECO:0000313" key="2">
    <source>
        <dbReference type="Proteomes" id="UP000001194"/>
    </source>
</evidence>
<accession>B0CTN1</accession>
<sequence>MSAPSSSELDLIDLARRIAHTHCNTPSVSCRLHNEQGDFSKTYIVKLEDQSNIIVQFRDTPLDLSLYEVAREKLGALVPTIEKNADIAVSKHVYIMNYIDGSMWNSALGAWPGAWDDDAAIAGQLGDALSRCIVGPDSSEVVESYIIPRLKSVLLENIPSDRLELRRSVEELISIAPNLKKLPLSLSHLDLNATNVRKPS</sequence>
<dbReference type="Proteomes" id="UP000001194">
    <property type="component" value="Unassembled WGS sequence"/>
</dbReference>
<dbReference type="SUPFAM" id="SSF56112">
    <property type="entry name" value="Protein kinase-like (PK-like)"/>
    <property type="match status" value="1"/>
</dbReference>
<dbReference type="AlphaFoldDB" id="B0CTN1"/>
<evidence type="ECO:0000313" key="1">
    <source>
        <dbReference type="EMBL" id="EDR13948.1"/>
    </source>
</evidence>
<proteinExistence type="predicted"/>
<dbReference type="STRING" id="486041.B0CTN1"/>
<dbReference type="InterPro" id="IPR011009">
    <property type="entry name" value="Kinase-like_dom_sf"/>
</dbReference>
<dbReference type="OrthoDB" id="10003767at2759"/>
<keyword evidence="2" id="KW-1185">Reference proteome</keyword>
<dbReference type="InParanoid" id="B0CTN1"/>
<dbReference type="RefSeq" id="XP_001874507.1">
    <property type="nucleotide sequence ID" value="XM_001874472.1"/>
</dbReference>
<reference evidence="1 2" key="1">
    <citation type="journal article" date="2008" name="Nature">
        <title>The genome of Laccaria bicolor provides insights into mycorrhizal symbiosis.</title>
        <authorList>
            <person name="Martin F."/>
            <person name="Aerts A."/>
            <person name="Ahren D."/>
            <person name="Brun A."/>
            <person name="Danchin E.G.J."/>
            <person name="Duchaussoy F."/>
            <person name="Gibon J."/>
            <person name="Kohler A."/>
            <person name="Lindquist E."/>
            <person name="Pereda V."/>
            <person name="Salamov A."/>
            <person name="Shapiro H.J."/>
            <person name="Wuyts J."/>
            <person name="Blaudez D."/>
            <person name="Buee M."/>
            <person name="Brokstein P."/>
            <person name="Canbaeck B."/>
            <person name="Cohen D."/>
            <person name="Courty P.E."/>
            <person name="Coutinho P.M."/>
            <person name="Delaruelle C."/>
            <person name="Detter J.C."/>
            <person name="Deveau A."/>
            <person name="DiFazio S."/>
            <person name="Duplessis S."/>
            <person name="Fraissinet-Tachet L."/>
            <person name="Lucic E."/>
            <person name="Frey-Klett P."/>
            <person name="Fourrey C."/>
            <person name="Feussner I."/>
            <person name="Gay G."/>
            <person name="Grimwood J."/>
            <person name="Hoegger P.J."/>
            <person name="Jain P."/>
            <person name="Kilaru S."/>
            <person name="Labbe J."/>
            <person name="Lin Y.C."/>
            <person name="Legue V."/>
            <person name="Le Tacon F."/>
            <person name="Marmeisse R."/>
            <person name="Melayah D."/>
            <person name="Montanini B."/>
            <person name="Muratet M."/>
            <person name="Nehls U."/>
            <person name="Niculita-Hirzel H."/>
            <person name="Oudot-Le Secq M.P."/>
            <person name="Peter M."/>
            <person name="Quesneville H."/>
            <person name="Rajashekar B."/>
            <person name="Reich M."/>
            <person name="Rouhier N."/>
            <person name="Schmutz J."/>
            <person name="Yin T."/>
            <person name="Chalot M."/>
            <person name="Henrissat B."/>
            <person name="Kuees U."/>
            <person name="Lucas S."/>
            <person name="Van de Peer Y."/>
            <person name="Podila G.K."/>
            <person name="Polle A."/>
            <person name="Pukkila P.J."/>
            <person name="Richardson P.M."/>
            <person name="Rouze P."/>
            <person name="Sanders I.R."/>
            <person name="Stajich J.E."/>
            <person name="Tunlid A."/>
            <person name="Tuskan G."/>
            <person name="Grigoriev I.V."/>
        </authorList>
    </citation>
    <scope>NUCLEOTIDE SEQUENCE [LARGE SCALE GENOMIC DNA]</scope>
    <source>
        <strain evidence="2">S238N-H82 / ATCC MYA-4686</strain>
    </source>
</reference>
<protein>
    <submittedName>
        <fullName evidence="1">Predicted protein</fullName>
    </submittedName>
</protein>
<name>B0CTN1_LACBS</name>
<dbReference type="EMBL" id="DS547092">
    <property type="protein sequence ID" value="EDR13948.1"/>
    <property type="molecule type" value="Genomic_DNA"/>
</dbReference>
<organism evidence="2">
    <name type="scientific">Laccaria bicolor (strain S238N-H82 / ATCC MYA-4686)</name>
    <name type="common">Bicoloured deceiver</name>
    <name type="synonym">Laccaria laccata var. bicolor</name>
    <dbReference type="NCBI Taxonomy" id="486041"/>
    <lineage>
        <taxon>Eukaryota</taxon>
        <taxon>Fungi</taxon>
        <taxon>Dikarya</taxon>
        <taxon>Basidiomycota</taxon>
        <taxon>Agaricomycotina</taxon>
        <taxon>Agaricomycetes</taxon>
        <taxon>Agaricomycetidae</taxon>
        <taxon>Agaricales</taxon>
        <taxon>Agaricineae</taxon>
        <taxon>Hydnangiaceae</taxon>
        <taxon>Laccaria</taxon>
    </lineage>
</organism>